<evidence type="ECO:0000256" key="1">
    <source>
        <dbReference type="SAM" id="Phobius"/>
    </source>
</evidence>
<dbReference type="EMBL" id="LSRX01007311">
    <property type="protein sequence ID" value="OLP72367.1"/>
    <property type="molecule type" value="Genomic_DNA"/>
</dbReference>
<dbReference type="Gene3D" id="3.40.50.150">
    <property type="entry name" value="Vaccinia Virus protein VP39"/>
    <property type="match status" value="1"/>
</dbReference>
<dbReference type="InterPro" id="IPR029063">
    <property type="entry name" value="SAM-dependent_MTases_sf"/>
</dbReference>
<feature type="non-terminal residue" evidence="2">
    <location>
        <position position="147"/>
    </location>
</feature>
<protein>
    <submittedName>
        <fullName evidence="2">Putative DNA (Cytosine-5)-methyltransferase</fullName>
    </submittedName>
</protein>
<reference evidence="2 3" key="1">
    <citation type="submission" date="2016-02" db="EMBL/GenBank/DDBJ databases">
        <title>Genome analysis of coral dinoflagellate symbionts highlights evolutionary adaptations to a symbiotic lifestyle.</title>
        <authorList>
            <person name="Aranda M."/>
            <person name="Li Y."/>
            <person name="Liew Y.J."/>
            <person name="Baumgarten S."/>
            <person name="Simakov O."/>
            <person name="Wilson M."/>
            <person name="Piel J."/>
            <person name="Ashoor H."/>
            <person name="Bougouffa S."/>
            <person name="Bajic V.B."/>
            <person name="Ryu T."/>
            <person name="Ravasi T."/>
            <person name="Bayer T."/>
            <person name="Micklem G."/>
            <person name="Kim H."/>
            <person name="Bhak J."/>
            <person name="Lajeunesse T.C."/>
            <person name="Voolstra C.R."/>
        </authorList>
    </citation>
    <scope>NUCLEOTIDE SEQUENCE [LARGE SCALE GENOMIC DNA]</scope>
    <source>
        <strain evidence="2 3">CCMP2467</strain>
    </source>
</reference>
<proteinExistence type="predicted"/>
<dbReference type="SUPFAM" id="SSF53335">
    <property type="entry name" value="S-adenosyl-L-methionine-dependent methyltransferases"/>
    <property type="match status" value="1"/>
</dbReference>
<keyword evidence="3" id="KW-1185">Reference proteome</keyword>
<keyword evidence="1" id="KW-0472">Membrane</keyword>
<evidence type="ECO:0000313" key="2">
    <source>
        <dbReference type="EMBL" id="OLP72367.1"/>
    </source>
</evidence>
<dbReference type="Proteomes" id="UP000186817">
    <property type="component" value="Unassembled WGS sequence"/>
</dbReference>
<keyword evidence="1" id="KW-1133">Transmembrane helix</keyword>
<sequence>MWAPERAESPATLGEFLCAALLLAGVVATIWLVARLLELFSGTGSIGRAFEALGWEVTSLDLEGEPTIKCDILDWDYTAFPPGHFQVIWACPVCCEFSKALTRRPRRLEEGDCLVRRTLELIDYFKPRFWGLENPQSGLLKTRPYME</sequence>
<dbReference type="AlphaFoldDB" id="A0A1Q9BQ59"/>
<comment type="caution">
    <text evidence="2">The sequence shown here is derived from an EMBL/GenBank/DDBJ whole genome shotgun (WGS) entry which is preliminary data.</text>
</comment>
<dbReference type="OrthoDB" id="406014at2759"/>
<evidence type="ECO:0000313" key="3">
    <source>
        <dbReference type="Proteomes" id="UP000186817"/>
    </source>
</evidence>
<feature type="transmembrane region" description="Helical" evidence="1">
    <location>
        <begin position="12"/>
        <end position="34"/>
    </location>
</feature>
<keyword evidence="2" id="KW-0489">Methyltransferase</keyword>
<gene>
    <name evidence="2" type="primary">FV3-083R</name>
    <name evidence="2" type="ORF">AK812_SmicGene48211</name>
</gene>
<keyword evidence="1" id="KW-0812">Transmembrane</keyword>
<dbReference type="GO" id="GO:0032259">
    <property type="term" value="P:methylation"/>
    <property type="evidence" value="ECO:0007669"/>
    <property type="project" value="UniProtKB-KW"/>
</dbReference>
<dbReference type="GO" id="GO:0008168">
    <property type="term" value="F:methyltransferase activity"/>
    <property type="evidence" value="ECO:0007669"/>
    <property type="project" value="UniProtKB-KW"/>
</dbReference>
<accession>A0A1Q9BQ59</accession>
<name>A0A1Q9BQ59_SYMMI</name>
<organism evidence="2 3">
    <name type="scientific">Symbiodinium microadriaticum</name>
    <name type="common">Dinoflagellate</name>
    <name type="synonym">Zooxanthella microadriatica</name>
    <dbReference type="NCBI Taxonomy" id="2951"/>
    <lineage>
        <taxon>Eukaryota</taxon>
        <taxon>Sar</taxon>
        <taxon>Alveolata</taxon>
        <taxon>Dinophyceae</taxon>
        <taxon>Suessiales</taxon>
        <taxon>Symbiodiniaceae</taxon>
        <taxon>Symbiodinium</taxon>
    </lineage>
</organism>
<keyword evidence="2" id="KW-0808">Transferase</keyword>